<protein>
    <submittedName>
        <fullName evidence="1">Uncharacterized protein</fullName>
    </submittedName>
</protein>
<accession>A0A2N5TF69</accession>
<dbReference type="EMBL" id="PGCI01000615">
    <property type="protein sequence ID" value="PLW24136.1"/>
    <property type="molecule type" value="Genomic_DNA"/>
</dbReference>
<sequence length="158" mass="17901">MQRLSRCLFKEPLCRHPVLLDKHQTSSLYQPRRKHEIFRSLPCGPACCPTNSILISQTSSWGQGVPTLLHPIRTLLILRWNTPQDSSTNGVNDVSCAEPSESRRICFAHSFIIPSFFHFDHLFFLRLLPISCGTIFSKLLLCKLELAIVAAVCSIRPN</sequence>
<dbReference type="AlphaFoldDB" id="A0A2N5TF69"/>
<evidence type="ECO:0000313" key="2">
    <source>
        <dbReference type="Proteomes" id="UP000235392"/>
    </source>
</evidence>
<reference evidence="1 2" key="1">
    <citation type="submission" date="2017-11" db="EMBL/GenBank/DDBJ databases">
        <title>De novo assembly and phasing of dikaryotic genomes from two isolates of Puccinia coronata f. sp. avenae, the causal agent of oat crown rust.</title>
        <authorList>
            <person name="Miller M.E."/>
            <person name="Zhang Y."/>
            <person name="Omidvar V."/>
            <person name="Sperschneider J."/>
            <person name="Schwessinger B."/>
            <person name="Raley C."/>
            <person name="Palmer J.M."/>
            <person name="Garnica D."/>
            <person name="Upadhyaya N."/>
            <person name="Rathjen J."/>
            <person name="Taylor J.M."/>
            <person name="Park R.F."/>
            <person name="Dodds P.N."/>
            <person name="Hirsch C.D."/>
            <person name="Kianian S.F."/>
            <person name="Figueroa M."/>
        </authorList>
    </citation>
    <scope>NUCLEOTIDE SEQUENCE [LARGE SCALE GENOMIC DNA]</scope>
    <source>
        <strain evidence="1">12SD80</strain>
    </source>
</reference>
<dbReference type="Proteomes" id="UP000235392">
    <property type="component" value="Unassembled WGS sequence"/>
</dbReference>
<gene>
    <name evidence="1" type="ORF">PCASD_06697</name>
</gene>
<name>A0A2N5TF69_9BASI</name>
<comment type="caution">
    <text evidence="1">The sequence shown here is derived from an EMBL/GenBank/DDBJ whole genome shotgun (WGS) entry which is preliminary data.</text>
</comment>
<proteinExistence type="predicted"/>
<organism evidence="1 2">
    <name type="scientific">Puccinia coronata f. sp. avenae</name>
    <dbReference type="NCBI Taxonomy" id="200324"/>
    <lineage>
        <taxon>Eukaryota</taxon>
        <taxon>Fungi</taxon>
        <taxon>Dikarya</taxon>
        <taxon>Basidiomycota</taxon>
        <taxon>Pucciniomycotina</taxon>
        <taxon>Pucciniomycetes</taxon>
        <taxon>Pucciniales</taxon>
        <taxon>Pucciniaceae</taxon>
        <taxon>Puccinia</taxon>
    </lineage>
</organism>
<evidence type="ECO:0000313" key="1">
    <source>
        <dbReference type="EMBL" id="PLW24136.1"/>
    </source>
</evidence>